<evidence type="ECO:0000313" key="2">
    <source>
        <dbReference type="Proteomes" id="UP000245626"/>
    </source>
</evidence>
<reference evidence="1 2" key="1">
    <citation type="journal article" date="2018" name="Mol. Biol. Evol.">
        <title>Broad Genomic Sampling Reveals a Smut Pathogenic Ancestry of the Fungal Clade Ustilaginomycotina.</title>
        <authorList>
            <person name="Kijpornyongpan T."/>
            <person name="Mondo S.J."/>
            <person name="Barry K."/>
            <person name="Sandor L."/>
            <person name="Lee J."/>
            <person name="Lipzen A."/>
            <person name="Pangilinan J."/>
            <person name="LaButti K."/>
            <person name="Hainaut M."/>
            <person name="Henrissat B."/>
            <person name="Grigoriev I.V."/>
            <person name="Spatafora J.W."/>
            <person name="Aime M.C."/>
        </authorList>
    </citation>
    <scope>NUCLEOTIDE SEQUENCE [LARGE SCALE GENOMIC DNA]</scope>
    <source>
        <strain evidence="1 2">SA 807</strain>
    </source>
</reference>
<name>A0ACD0NXI9_9BASI</name>
<dbReference type="EMBL" id="KZ819926">
    <property type="protein sequence ID" value="PWN50491.1"/>
    <property type="molecule type" value="Genomic_DNA"/>
</dbReference>
<sequence length="192" mass="21770">MEDEGSIFFFSSAEGGKMNPQPLSRSYPLPLHLTTSPNSDLPFTTQTLFGIRALPLSPNLPDCPSSSLARTSFIRRWASDVRERKEGEISGPFTKVRGEWVGWSGNGKGDLTDLGLGLVGTRSRSRLLASSFVGWVRREVVWRSRRSFACHLANTLVRMTKEERIWTRDGLILGFVEAWRRLKGSSPRERWW</sequence>
<keyword evidence="2" id="KW-1185">Reference proteome</keyword>
<evidence type="ECO:0000313" key="1">
    <source>
        <dbReference type="EMBL" id="PWN50491.1"/>
    </source>
</evidence>
<dbReference type="Proteomes" id="UP000245626">
    <property type="component" value="Unassembled WGS sequence"/>
</dbReference>
<accession>A0ACD0NXI9</accession>
<gene>
    <name evidence="1" type="ORF">IE53DRAFT_92478</name>
</gene>
<proteinExistence type="predicted"/>
<organism evidence="1 2">
    <name type="scientific">Violaceomyces palustris</name>
    <dbReference type="NCBI Taxonomy" id="1673888"/>
    <lineage>
        <taxon>Eukaryota</taxon>
        <taxon>Fungi</taxon>
        <taxon>Dikarya</taxon>
        <taxon>Basidiomycota</taxon>
        <taxon>Ustilaginomycotina</taxon>
        <taxon>Ustilaginomycetes</taxon>
        <taxon>Violaceomycetales</taxon>
        <taxon>Violaceomycetaceae</taxon>
        <taxon>Violaceomyces</taxon>
    </lineage>
</organism>
<protein>
    <submittedName>
        <fullName evidence="1">Uncharacterized protein</fullName>
    </submittedName>
</protein>